<evidence type="ECO:0000256" key="7">
    <source>
        <dbReference type="ARBA" id="ARBA00022989"/>
    </source>
</evidence>
<dbReference type="InterPro" id="IPR045584">
    <property type="entry name" value="Pilin-like"/>
</dbReference>
<dbReference type="AlphaFoldDB" id="A0A2T5GPT6"/>
<evidence type="ECO:0000313" key="13">
    <source>
        <dbReference type="EMBL" id="PTQ61278.1"/>
    </source>
</evidence>
<accession>A0A2T5GPT6</accession>
<dbReference type="GO" id="GO:0005886">
    <property type="term" value="C:plasma membrane"/>
    <property type="evidence" value="ECO:0007669"/>
    <property type="project" value="UniProtKB-SubCell"/>
</dbReference>
<dbReference type="Pfam" id="PF12019">
    <property type="entry name" value="GspH"/>
    <property type="match status" value="1"/>
</dbReference>
<evidence type="ECO:0000256" key="9">
    <source>
        <dbReference type="ARBA" id="ARBA00025772"/>
    </source>
</evidence>
<dbReference type="InterPro" id="IPR012902">
    <property type="entry name" value="N_methyl_site"/>
</dbReference>
<dbReference type="Gene3D" id="3.55.40.10">
    <property type="entry name" value="minor pseudopilin epsh domain"/>
    <property type="match status" value="1"/>
</dbReference>
<evidence type="ECO:0000256" key="4">
    <source>
        <dbReference type="ARBA" id="ARBA00022481"/>
    </source>
</evidence>
<keyword evidence="6 11" id="KW-0812">Transmembrane</keyword>
<evidence type="ECO:0000256" key="6">
    <source>
        <dbReference type="ARBA" id="ARBA00022692"/>
    </source>
</evidence>
<evidence type="ECO:0000256" key="3">
    <source>
        <dbReference type="ARBA" id="ARBA00022475"/>
    </source>
</evidence>
<evidence type="ECO:0000256" key="10">
    <source>
        <dbReference type="ARBA" id="ARBA00030775"/>
    </source>
</evidence>
<feature type="transmembrane region" description="Helical" evidence="11">
    <location>
        <begin position="31"/>
        <end position="52"/>
    </location>
</feature>
<evidence type="ECO:0000313" key="14">
    <source>
        <dbReference type="Proteomes" id="UP000244189"/>
    </source>
</evidence>
<evidence type="ECO:0000256" key="2">
    <source>
        <dbReference type="ARBA" id="ARBA00021549"/>
    </source>
</evidence>
<evidence type="ECO:0000256" key="8">
    <source>
        <dbReference type="ARBA" id="ARBA00023136"/>
    </source>
</evidence>
<dbReference type="Proteomes" id="UP000244189">
    <property type="component" value="Unassembled WGS sequence"/>
</dbReference>
<reference evidence="13 14" key="1">
    <citation type="submission" date="2018-04" db="EMBL/GenBank/DDBJ databases">
        <title>Genomic Encyclopedia of Type Strains, Phase III (KMG-III): the genomes of soil and plant-associated and newly described type strains.</title>
        <authorList>
            <person name="Whitman W."/>
        </authorList>
    </citation>
    <scope>NUCLEOTIDE SEQUENCE [LARGE SCALE GENOMIC DNA]</scope>
    <source>
        <strain evidence="13 14">MA101b</strain>
    </source>
</reference>
<evidence type="ECO:0000256" key="5">
    <source>
        <dbReference type="ARBA" id="ARBA00022519"/>
    </source>
</evidence>
<dbReference type="Pfam" id="PF07963">
    <property type="entry name" value="N_methyl"/>
    <property type="match status" value="1"/>
</dbReference>
<keyword evidence="14" id="KW-1185">Reference proteome</keyword>
<comment type="similarity">
    <text evidence="9">Belongs to the GSP H family.</text>
</comment>
<keyword evidence="7 11" id="KW-1133">Transmembrane helix</keyword>
<keyword evidence="8 11" id="KW-0472">Membrane</keyword>
<evidence type="ECO:0000259" key="12">
    <source>
        <dbReference type="Pfam" id="PF12019"/>
    </source>
</evidence>
<evidence type="ECO:0000256" key="11">
    <source>
        <dbReference type="SAM" id="Phobius"/>
    </source>
</evidence>
<dbReference type="InterPro" id="IPR002416">
    <property type="entry name" value="T2SS_protein-GspH"/>
</dbReference>
<evidence type="ECO:0000256" key="1">
    <source>
        <dbReference type="ARBA" id="ARBA00004377"/>
    </source>
</evidence>
<dbReference type="GO" id="GO:0015627">
    <property type="term" value="C:type II protein secretion system complex"/>
    <property type="evidence" value="ECO:0007669"/>
    <property type="project" value="InterPro"/>
</dbReference>
<keyword evidence="4" id="KW-0488">Methylation</keyword>
<feature type="domain" description="General secretion pathway GspH" evidence="12">
    <location>
        <begin position="62"/>
        <end position="164"/>
    </location>
</feature>
<gene>
    <name evidence="13" type="ORF">C8J26_1605</name>
</gene>
<keyword evidence="5" id="KW-0997">Cell inner membrane</keyword>
<organism evidence="13 14">
    <name type="scientific">Sphingomonas aurantiaca</name>
    <dbReference type="NCBI Taxonomy" id="185949"/>
    <lineage>
        <taxon>Bacteria</taxon>
        <taxon>Pseudomonadati</taxon>
        <taxon>Pseudomonadota</taxon>
        <taxon>Alphaproteobacteria</taxon>
        <taxon>Sphingomonadales</taxon>
        <taxon>Sphingomonadaceae</taxon>
        <taxon>Sphingomonas</taxon>
    </lineage>
</organism>
<dbReference type="GO" id="GO:0015628">
    <property type="term" value="P:protein secretion by the type II secretion system"/>
    <property type="evidence" value="ECO:0007669"/>
    <property type="project" value="InterPro"/>
</dbReference>
<dbReference type="PRINTS" id="PR00885">
    <property type="entry name" value="BCTERIALGSPH"/>
</dbReference>
<proteinExistence type="inferred from homology"/>
<dbReference type="EMBL" id="QAOG01000002">
    <property type="protein sequence ID" value="PTQ61278.1"/>
    <property type="molecule type" value="Genomic_DNA"/>
</dbReference>
<keyword evidence="3" id="KW-1003">Cell membrane</keyword>
<dbReference type="SUPFAM" id="SSF54523">
    <property type="entry name" value="Pili subunits"/>
    <property type="match status" value="1"/>
</dbReference>
<protein>
    <recommendedName>
        <fullName evidence="2">Type II secretion system protein H</fullName>
    </recommendedName>
    <alternativeName>
        <fullName evidence="10">General secretion pathway protein H</fullName>
    </alternativeName>
</protein>
<name>A0A2T5GPT6_9SPHN</name>
<dbReference type="InterPro" id="IPR022346">
    <property type="entry name" value="T2SS_GspH"/>
</dbReference>
<comment type="caution">
    <text evidence="13">The sequence shown here is derived from an EMBL/GenBank/DDBJ whole genome shotgun (WGS) entry which is preliminary data.</text>
</comment>
<dbReference type="PROSITE" id="PS00409">
    <property type="entry name" value="PROKAR_NTER_METHYL"/>
    <property type="match status" value="1"/>
</dbReference>
<comment type="subcellular location">
    <subcellularLocation>
        <location evidence="1">Cell inner membrane</location>
        <topology evidence="1">Single-pass membrane protein</topology>
    </subcellularLocation>
</comment>
<dbReference type="NCBIfam" id="TIGR02532">
    <property type="entry name" value="IV_pilin_GFxxxE"/>
    <property type="match status" value="1"/>
</dbReference>
<sequence length="171" mass="18171">MPISAAGSKSLDWVPACAGTLSRRRESGFTLVELMVVVTIIGLASAVAVLVMPDPRGRVLDEATRFALRTRAAHDSAIVEARPVSVWVSGGGYGFDRRLSGGWTPIAEKPMRVERWNEGTRASIGDSSGRMRVTFDPTGLVDRPAEIRLDRGGVAATVHIDADGSVRADAG</sequence>